<dbReference type="EMBL" id="CP002160">
    <property type="protein sequence ID" value="ADL50346.1"/>
    <property type="molecule type" value="Genomic_DNA"/>
</dbReference>
<dbReference type="CDD" id="cd06225">
    <property type="entry name" value="HAMP"/>
    <property type="match status" value="1"/>
</dbReference>
<evidence type="ECO:0000256" key="7">
    <source>
        <dbReference type="ARBA" id="ARBA00023224"/>
    </source>
</evidence>
<organism evidence="13 14">
    <name type="scientific">Clostridium cellulovorans (strain ATCC 35296 / DSM 3052 / OCM 3 / 743B)</name>
    <dbReference type="NCBI Taxonomy" id="573061"/>
    <lineage>
        <taxon>Bacteria</taxon>
        <taxon>Bacillati</taxon>
        <taxon>Bacillota</taxon>
        <taxon>Clostridia</taxon>
        <taxon>Eubacteriales</taxon>
        <taxon>Clostridiaceae</taxon>
        <taxon>Clostridium</taxon>
    </lineage>
</organism>
<feature type="transmembrane region" description="Helical" evidence="10">
    <location>
        <begin position="12"/>
        <end position="32"/>
    </location>
</feature>
<dbReference type="PROSITE" id="PS50111">
    <property type="entry name" value="CHEMOTAXIS_TRANSDUC_2"/>
    <property type="match status" value="1"/>
</dbReference>
<comment type="similarity">
    <text evidence="8">Belongs to the methyl-accepting chemotaxis (MCP) protein family.</text>
</comment>
<keyword evidence="2" id="KW-1003">Cell membrane</keyword>
<sequence length="566" mass="61172">MKNLRLKGRIVRLLILSVICISSSLLGLSYYFTNKATQSSVTDELTSTSNLVSAVLDSSYPGTWALNGEKLTKGKNPLHDIVGIIDKVKEQSNSEVTIFANDTRFITTLIVDNKRNVGTKADEKVIEIVLKNGEEFQSQVTISGVKYIGKYTPIKNGKNEIVGMIFVGKEYAVLMKPLTESIVYMVGCTIIVAILMIILGGVFASRVAKPISISVKALKRVSSGDLTEDIPSNLSIRKDEAAELAEAVGDMQNFLNNIVNNIKSTTSNMFNSSSNLLTVSENMTAASSNITHAIGEMASGTVGQAEDISDISQSLNEFGNKIQEAKEATSMIHDGSIEIEKMTNENNVQMKMVVDSIGNVKEQFDEFANSVSILGSNITRVDEITGVINSIADQTNLLALNAAIEAARAGESGKGFAVVADEIRKLAEESRKSSESIKELVAFIAKDTYKIVDNSKEVNNKLAEQLEAINKTLGSFEGITKSVSDIIPKINQVDKNSESINESKTTLISKAENAASIAEEISAATEEIAASSEEMASSAIEVEKVSEVLNLETKKLIDYVSIFKSK</sequence>
<comment type="subcellular location">
    <subcellularLocation>
        <location evidence="1">Cell membrane</location>
        <topology evidence="1">Multi-pass membrane protein</topology>
    </subcellularLocation>
</comment>
<evidence type="ECO:0000256" key="6">
    <source>
        <dbReference type="ARBA" id="ARBA00023136"/>
    </source>
</evidence>
<dbReference type="Proteomes" id="UP000002730">
    <property type="component" value="Chromosome"/>
</dbReference>
<keyword evidence="5 10" id="KW-1133">Transmembrane helix</keyword>
<evidence type="ECO:0000256" key="3">
    <source>
        <dbReference type="ARBA" id="ARBA00022500"/>
    </source>
</evidence>
<feature type="domain" description="Methyl-accepting transducer" evidence="11">
    <location>
        <begin position="279"/>
        <end position="529"/>
    </location>
</feature>
<feature type="domain" description="HAMP" evidence="12">
    <location>
        <begin position="205"/>
        <end position="260"/>
    </location>
</feature>
<evidence type="ECO:0000256" key="2">
    <source>
        <dbReference type="ARBA" id="ARBA00022475"/>
    </source>
</evidence>
<keyword evidence="3" id="KW-0145">Chemotaxis</keyword>
<evidence type="ECO:0000313" key="13">
    <source>
        <dbReference type="EMBL" id="ADL50346.1"/>
    </source>
</evidence>
<name>D9SR58_CLOC7</name>
<dbReference type="GO" id="GO:0006935">
    <property type="term" value="P:chemotaxis"/>
    <property type="evidence" value="ECO:0007669"/>
    <property type="project" value="UniProtKB-KW"/>
</dbReference>
<dbReference type="SMART" id="SM00283">
    <property type="entry name" value="MA"/>
    <property type="match status" value="1"/>
</dbReference>
<dbReference type="OrthoDB" id="369336at2"/>
<evidence type="ECO:0000256" key="10">
    <source>
        <dbReference type="SAM" id="Phobius"/>
    </source>
</evidence>
<dbReference type="KEGG" id="ccb:Clocel_0575"/>
<keyword evidence="14" id="KW-1185">Reference proteome</keyword>
<evidence type="ECO:0000256" key="9">
    <source>
        <dbReference type="PROSITE-ProRule" id="PRU00284"/>
    </source>
</evidence>
<dbReference type="Pfam" id="PF17202">
    <property type="entry name" value="sCache_3_3"/>
    <property type="match status" value="1"/>
</dbReference>
<dbReference type="PANTHER" id="PTHR32089">
    <property type="entry name" value="METHYL-ACCEPTING CHEMOTAXIS PROTEIN MCPB"/>
    <property type="match status" value="1"/>
</dbReference>
<feature type="transmembrane region" description="Helical" evidence="10">
    <location>
        <begin position="182"/>
        <end position="204"/>
    </location>
</feature>
<keyword evidence="4 10" id="KW-0812">Transmembrane</keyword>
<evidence type="ECO:0000256" key="8">
    <source>
        <dbReference type="ARBA" id="ARBA00029447"/>
    </source>
</evidence>
<dbReference type="eggNOG" id="COG0840">
    <property type="taxonomic scope" value="Bacteria"/>
</dbReference>
<evidence type="ECO:0000256" key="1">
    <source>
        <dbReference type="ARBA" id="ARBA00004651"/>
    </source>
</evidence>
<reference evidence="13 14" key="1">
    <citation type="submission" date="2010-08" db="EMBL/GenBank/DDBJ databases">
        <title>Complete sequence of Clostridium cellulovorans 743B.</title>
        <authorList>
            <consortium name="US DOE Joint Genome Institute"/>
            <person name="Lucas S."/>
            <person name="Copeland A."/>
            <person name="Lapidus A."/>
            <person name="Cheng J.-F."/>
            <person name="Bruce D."/>
            <person name="Goodwin L."/>
            <person name="Pitluck S."/>
            <person name="Chertkov O."/>
            <person name="Detter J.C."/>
            <person name="Han C."/>
            <person name="Tapia R."/>
            <person name="Land M."/>
            <person name="Hauser L."/>
            <person name="Chang Y.-J."/>
            <person name="Jeffries C."/>
            <person name="Kyrpides N."/>
            <person name="Ivanova N."/>
            <person name="Mikhailova N."/>
            <person name="Hemme C.L."/>
            <person name="Woyke T."/>
        </authorList>
    </citation>
    <scope>NUCLEOTIDE SEQUENCE [LARGE SCALE GENOMIC DNA]</scope>
    <source>
        <strain evidence="14">ATCC 35296 / DSM 3052 / OCM 3 / 743B</strain>
    </source>
</reference>
<evidence type="ECO:0000256" key="5">
    <source>
        <dbReference type="ARBA" id="ARBA00022989"/>
    </source>
</evidence>
<dbReference type="InterPro" id="IPR029151">
    <property type="entry name" value="Sensor-like_sf"/>
</dbReference>
<dbReference type="InterPro" id="IPR004089">
    <property type="entry name" value="MCPsignal_dom"/>
</dbReference>
<accession>D9SR58</accession>
<dbReference type="InterPro" id="IPR003660">
    <property type="entry name" value="HAMP_dom"/>
</dbReference>
<dbReference type="GO" id="GO:0007165">
    <property type="term" value="P:signal transduction"/>
    <property type="evidence" value="ECO:0007669"/>
    <property type="project" value="UniProtKB-KW"/>
</dbReference>
<keyword evidence="6 10" id="KW-0472">Membrane</keyword>
<dbReference type="PROSITE" id="PS50885">
    <property type="entry name" value="HAMP"/>
    <property type="match status" value="1"/>
</dbReference>
<dbReference type="InterPro" id="IPR033463">
    <property type="entry name" value="sCache_3"/>
</dbReference>
<keyword evidence="7 9" id="KW-0807">Transducer</keyword>
<dbReference type="AlphaFoldDB" id="D9SR58"/>
<dbReference type="RefSeq" id="WP_010074875.1">
    <property type="nucleotide sequence ID" value="NC_014393.1"/>
</dbReference>
<gene>
    <name evidence="13" type="ordered locus">Clocel_0575</name>
</gene>
<protein>
    <submittedName>
        <fullName evidence="13">Methyl-accepting chemotaxis sensory transducer</fullName>
    </submittedName>
</protein>
<dbReference type="GO" id="GO:0005886">
    <property type="term" value="C:plasma membrane"/>
    <property type="evidence" value="ECO:0007669"/>
    <property type="project" value="UniProtKB-SubCell"/>
</dbReference>
<dbReference type="Pfam" id="PF00015">
    <property type="entry name" value="MCPsignal"/>
    <property type="match status" value="1"/>
</dbReference>
<dbReference type="SUPFAM" id="SSF103190">
    <property type="entry name" value="Sensory domain-like"/>
    <property type="match status" value="1"/>
</dbReference>
<dbReference type="STRING" id="573061.Clocel_0575"/>
<evidence type="ECO:0000259" key="11">
    <source>
        <dbReference type="PROSITE" id="PS50111"/>
    </source>
</evidence>
<dbReference type="HOGENOM" id="CLU_000445_107_19_9"/>
<evidence type="ECO:0000256" key="4">
    <source>
        <dbReference type="ARBA" id="ARBA00022692"/>
    </source>
</evidence>
<dbReference type="Gene3D" id="1.10.287.950">
    <property type="entry name" value="Methyl-accepting chemotaxis protein"/>
    <property type="match status" value="1"/>
</dbReference>
<evidence type="ECO:0000259" key="12">
    <source>
        <dbReference type="PROSITE" id="PS50885"/>
    </source>
</evidence>
<proteinExistence type="inferred from homology"/>
<evidence type="ECO:0000313" key="14">
    <source>
        <dbReference type="Proteomes" id="UP000002730"/>
    </source>
</evidence>
<dbReference type="Gene3D" id="1.10.8.500">
    <property type="entry name" value="HAMP domain in histidine kinase"/>
    <property type="match status" value="1"/>
</dbReference>
<dbReference type="SUPFAM" id="SSF58104">
    <property type="entry name" value="Methyl-accepting chemotaxis protein (MCP) signaling domain"/>
    <property type="match status" value="1"/>
</dbReference>
<dbReference type="PANTHER" id="PTHR32089:SF114">
    <property type="entry name" value="METHYL-ACCEPTING CHEMOTAXIS PROTEIN MCPB"/>
    <property type="match status" value="1"/>
</dbReference>